<evidence type="ECO:0000313" key="2">
    <source>
        <dbReference type="EMBL" id="KAG2267792.1"/>
    </source>
</evidence>
<feature type="compositionally biased region" description="Acidic residues" evidence="1">
    <location>
        <begin position="84"/>
        <end position="100"/>
    </location>
</feature>
<feature type="compositionally biased region" description="Basic and acidic residues" evidence="1">
    <location>
        <begin position="56"/>
        <end position="66"/>
    </location>
</feature>
<accession>A0A8X7QEI4</accession>
<feature type="compositionally biased region" description="Polar residues" evidence="1">
    <location>
        <begin position="125"/>
        <end position="144"/>
    </location>
</feature>
<evidence type="ECO:0000313" key="3">
    <source>
        <dbReference type="Proteomes" id="UP000886595"/>
    </source>
</evidence>
<sequence>MVPKSREKVPKGSSKHKENSTHGLRGHETPPKGTPVGSKAQTKFPSKTTGIAKANLQKENEKENYRRPLPNSNDNCAEVKIDNTDMELDFDEDNDEDGPEGNENTSCAQDERVLSQNESHRRQGVRSNNVPDENSSANETPTSW</sequence>
<feature type="compositionally biased region" description="Basic and acidic residues" evidence="1">
    <location>
        <begin position="109"/>
        <end position="121"/>
    </location>
</feature>
<keyword evidence="3" id="KW-1185">Reference proteome</keyword>
<name>A0A8X7QEI4_BRACI</name>
<dbReference type="OrthoDB" id="24822at2759"/>
<proteinExistence type="predicted"/>
<dbReference type="AlphaFoldDB" id="A0A8X7QEI4"/>
<comment type="caution">
    <text evidence="2">The sequence shown here is derived from an EMBL/GenBank/DDBJ whole genome shotgun (WGS) entry which is preliminary data.</text>
</comment>
<dbReference type="GO" id="GO:0008017">
    <property type="term" value="F:microtubule binding"/>
    <property type="evidence" value="ECO:0007669"/>
    <property type="project" value="InterPro"/>
</dbReference>
<protein>
    <submittedName>
        <fullName evidence="2">Uncharacterized protein</fullName>
    </submittedName>
</protein>
<gene>
    <name evidence="2" type="ORF">Bca52824_062347</name>
</gene>
<organism evidence="2 3">
    <name type="scientific">Brassica carinata</name>
    <name type="common">Ethiopian mustard</name>
    <name type="synonym">Abyssinian cabbage</name>
    <dbReference type="NCBI Taxonomy" id="52824"/>
    <lineage>
        <taxon>Eukaryota</taxon>
        <taxon>Viridiplantae</taxon>
        <taxon>Streptophyta</taxon>
        <taxon>Embryophyta</taxon>
        <taxon>Tracheophyta</taxon>
        <taxon>Spermatophyta</taxon>
        <taxon>Magnoliopsida</taxon>
        <taxon>eudicotyledons</taxon>
        <taxon>Gunneridae</taxon>
        <taxon>Pentapetalae</taxon>
        <taxon>rosids</taxon>
        <taxon>malvids</taxon>
        <taxon>Brassicales</taxon>
        <taxon>Brassicaceae</taxon>
        <taxon>Brassiceae</taxon>
        <taxon>Brassica</taxon>
    </lineage>
</organism>
<dbReference type="PANTHER" id="PTHR46562">
    <property type="entry name" value="SERINE/THREONINE-KINASE ULK4-LIKE PROTEIN-RELATED"/>
    <property type="match status" value="1"/>
</dbReference>
<feature type="region of interest" description="Disordered" evidence="1">
    <location>
        <begin position="1"/>
        <end position="144"/>
    </location>
</feature>
<feature type="compositionally biased region" description="Basic and acidic residues" evidence="1">
    <location>
        <begin position="1"/>
        <end position="30"/>
    </location>
</feature>
<reference evidence="2 3" key="1">
    <citation type="submission" date="2020-02" db="EMBL/GenBank/DDBJ databases">
        <authorList>
            <person name="Ma Q."/>
            <person name="Huang Y."/>
            <person name="Song X."/>
            <person name="Pei D."/>
        </authorList>
    </citation>
    <scope>NUCLEOTIDE SEQUENCE [LARGE SCALE GENOMIC DNA]</scope>
    <source>
        <strain evidence="2">Sxm20200214</strain>
        <tissue evidence="2">Leaf</tissue>
    </source>
</reference>
<dbReference type="InterPro" id="IPR044591">
    <property type="entry name" value="RUK"/>
</dbReference>
<dbReference type="GO" id="GO:0000914">
    <property type="term" value="P:phragmoplast assembly"/>
    <property type="evidence" value="ECO:0007669"/>
    <property type="project" value="InterPro"/>
</dbReference>
<evidence type="ECO:0000256" key="1">
    <source>
        <dbReference type="SAM" id="MobiDB-lite"/>
    </source>
</evidence>
<dbReference type="EMBL" id="JAAMPC010000013">
    <property type="protein sequence ID" value="KAG2267792.1"/>
    <property type="molecule type" value="Genomic_DNA"/>
</dbReference>
<dbReference type="Proteomes" id="UP000886595">
    <property type="component" value="Unassembled WGS sequence"/>
</dbReference>
<dbReference type="PANTHER" id="PTHR46562:SF1">
    <property type="entry name" value="SERINE_THREONINE-PROTEIN KINASE ULK4"/>
    <property type="match status" value="1"/>
</dbReference>
<feature type="compositionally biased region" description="Polar residues" evidence="1">
    <location>
        <begin position="39"/>
        <end position="49"/>
    </location>
</feature>